<dbReference type="EMBL" id="CM055093">
    <property type="protein sequence ID" value="KAJ7565861.1"/>
    <property type="molecule type" value="Genomic_DNA"/>
</dbReference>
<reference evidence="2" key="1">
    <citation type="journal article" date="2024" name="Proc. Natl. Acad. Sci. U.S.A.">
        <title>Extraordinary preservation of gene collinearity over three hundred million years revealed in homosporous lycophytes.</title>
        <authorList>
            <person name="Li C."/>
            <person name="Wickell D."/>
            <person name="Kuo L.Y."/>
            <person name="Chen X."/>
            <person name="Nie B."/>
            <person name="Liao X."/>
            <person name="Peng D."/>
            <person name="Ji J."/>
            <person name="Jenkins J."/>
            <person name="Williams M."/>
            <person name="Shu S."/>
            <person name="Plott C."/>
            <person name="Barry K."/>
            <person name="Rajasekar S."/>
            <person name="Grimwood J."/>
            <person name="Han X."/>
            <person name="Sun S."/>
            <person name="Hou Z."/>
            <person name="He W."/>
            <person name="Dai G."/>
            <person name="Sun C."/>
            <person name="Schmutz J."/>
            <person name="Leebens-Mack J.H."/>
            <person name="Li F.W."/>
            <person name="Wang L."/>
        </authorList>
    </citation>
    <scope>NUCLEOTIDE SEQUENCE [LARGE SCALE GENOMIC DNA]</scope>
    <source>
        <strain evidence="2">cv. PW_Plant_1</strain>
    </source>
</reference>
<dbReference type="Proteomes" id="UP001162992">
    <property type="component" value="Chromosome 2"/>
</dbReference>
<protein>
    <submittedName>
        <fullName evidence="1">Uncharacterized protein</fullName>
    </submittedName>
</protein>
<gene>
    <name evidence="1" type="ORF">O6H91_02G078000</name>
</gene>
<accession>A0ACC2EHB2</accession>
<name>A0ACC2EHB2_DIPCM</name>
<organism evidence="1 2">
    <name type="scientific">Diphasiastrum complanatum</name>
    <name type="common">Issler's clubmoss</name>
    <name type="synonym">Lycopodium complanatum</name>
    <dbReference type="NCBI Taxonomy" id="34168"/>
    <lineage>
        <taxon>Eukaryota</taxon>
        <taxon>Viridiplantae</taxon>
        <taxon>Streptophyta</taxon>
        <taxon>Embryophyta</taxon>
        <taxon>Tracheophyta</taxon>
        <taxon>Lycopodiopsida</taxon>
        <taxon>Lycopodiales</taxon>
        <taxon>Lycopodiaceae</taxon>
        <taxon>Lycopodioideae</taxon>
        <taxon>Diphasiastrum</taxon>
    </lineage>
</organism>
<evidence type="ECO:0000313" key="1">
    <source>
        <dbReference type="EMBL" id="KAJ7565861.1"/>
    </source>
</evidence>
<sequence length="93" mass="10616">MRCGVLCFVLSLTVPQHCEQFLPNKTFDLLSKRLMESSIPEAERMYCPFPNCSALMRRGNIDFSQLASSSRNDHPSTGHVNCAECRVPWHRCL</sequence>
<evidence type="ECO:0000313" key="2">
    <source>
        <dbReference type="Proteomes" id="UP001162992"/>
    </source>
</evidence>
<comment type="caution">
    <text evidence="1">The sequence shown here is derived from an EMBL/GenBank/DDBJ whole genome shotgun (WGS) entry which is preliminary data.</text>
</comment>
<proteinExistence type="predicted"/>
<keyword evidence="2" id="KW-1185">Reference proteome</keyword>